<proteinExistence type="predicted"/>
<name>A0ABP9SIS1_9MICC</name>
<evidence type="ECO:0000313" key="1">
    <source>
        <dbReference type="EMBL" id="GAA5195392.1"/>
    </source>
</evidence>
<gene>
    <name evidence="1" type="ORF">GCM10023346_25210</name>
</gene>
<dbReference type="Proteomes" id="UP001500200">
    <property type="component" value="Unassembled WGS sequence"/>
</dbReference>
<dbReference type="EMBL" id="BAABKK010000015">
    <property type="protein sequence ID" value="GAA5195392.1"/>
    <property type="molecule type" value="Genomic_DNA"/>
</dbReference>
<dbReference type="PANTHER" id="PTHR32011:SF2">
    <property type="entry name" value="OS08G0472400 PROTEIN"/>
    <property type="match status" value="1"/>
</dbReference>
<evidence type="ECO:0008006" key="3">
    <source>
        <dbReference type="Google" id="ProtNLM"/>
    </source>
</evidence>
<keyword evidence="2" id="KW-1185">Reference proteome</keyword>
<dbReference type="PANTHER" id="PTHR32011">
    <property type="entry name" value="OS08G0472400 PROTEIN"/>
    <property type="match status" value="1"/>
</dbReference>
<organism evidence="1 2">
    <name type="scientific">Arthrobacter gyeryongensis</name>
    <dbReference type="NCBI Taxonomy" id="1650592"/>
    <lineage>
        <taxon>Bacteria</taxon>
        <taxon>Bacillati</taxon>
        <taxon>Actinomycetota</taxon>
        <taxon>Actinomycetes</taxon>
        <taxon>Micrococcales</taxon>
        <taxon>Micrococcaceae</taxon>
        <taxon>Arthrobacter</taxon>
    </lineage>
</organism>
<evidence type="ECO:0000313" key="2">
    <source>
        <dbReference type="Proteomes" id="UP001500200"/>
    </source>
</evidence>
<comment type="caution">
    <text evidence="1">The sequence shown here is derived from an EMBL/GenBank/DDBJ whole genome shotgun (WGS) entry which is preliminary data.</text>
</comment>
<sequence length="171" mass="19402">MLEGGLSEAELDSVEERFGFSFSLTRRRFLAAVLPLGQGWVDWRHGEREEIEGRLSWPVESALFDVEQNSFWPASWGEKPADLEVALAHARTRFEKVPRLIPVYVHRYLAAGPGDVPSPVFSVYQTDVVYYGDNLLDYVAQEFDAPPAHPTPRPRIPFWSELADVLGDDEL</sequence>
<protein>
    <recommendedName>
        <fullName evidence="3">SMI1/KNR4 family protein</fullName>
    </recommendedName>
</protein>
<accession>A0ABP9SIS1</accession>
<reference evidence="2" key="1">
    <citation type="journal article" date="2019" name="Int. J. Syst. Evol. Microbiol.">
        <title>The Global Catalogue of Microorganisms (GCM) 10K type strain sequencing project: providing services to taxonomists for standard genome sequencing and annotation.</title>
        <authorList>
            <consortium name="The Broad Institute Genomics Platform"/>
            <consortium name="The Broad Institute Genome Sequencing Center for Infectious Disease"/>
            <person name="Wu L."/>
            <person name="Ma J."/>
        </authorList>
    </citation>
    <scope>NUCLEOTIDE SEQUENCE [LARGE SCALE GENOMIC DNA]</scope>
    <source>
        <strain evidence="2">JCM 18514</strain>
    </source>
</reference>